<evidence type="ECO:0000256" key="1">
    <source>
        <dbReference type="ARBA" id="ARBA00007527"/>
    </source>
</evidence>
<dbReference type="GO" id="GO:0006309">
    <property type="term" value="P:apoptotic DNA fragmentation"/>
    <property type="evidence" value="ECO:0007669"/>
    <property type="project" value="TreeGrafter"/>
</dbReference>
<feature type="region of interest" description="Disordered" evidence="3">
    <location>
        <begin position="566"/>
        <end position="725"/>
    </location>
</feature>
<evidence type="ECO:0000256" key="2">
    <source>
        <dbReference type="ARBA" id="ARBA00022801"/>
    </source>
</evidence>
<evidence type="ECO:0000313" key="4">
    <source>
        <dbReference type="EMBL" id="OQR69104.1"/>
    </source>
</evidence>
<dbReference type="GO" id="GO:0004531">
    <property type="term" value="F:deoxyribonuclease II activity"/>
    <property type="evidence" value="ECO:0007669"/>
    <property type="project" value="InterPro"/>
</dbReference>
<dbReference type="PANTHER" id="PTHR10858:SF23">
    <property type="entry name" value="DEOXYRIBONUCLEASE II"/>
    <property type="match status" value="1"/>
</dbReference>
<reference evidence="4 5" key="1">
    <citation type="journal article" date="2017" name="Gigascience">
        <title>Draft genome of the honey bee ectoparasitic mite, Tropilaelaps mercedesae, is shaped by the parasitic life history.</title>
        <authorList>
            <person name="Dong X."/>
            <person name="Armstrong S.D."/>
            <person name="Xia D."/>
            <person name="Makepeace B.L."/>
            <person name="Darby A.C."/>
            <person name="Kadowaki T."/>
        </authorList>
    </citation>
    <scope>NUCLEOTIDE SEQUENCE [LARGE SCALE GENOMIC DNA]</scope>
    <source>
        <strain evidence="4">Wuxi-XJTLU</strain>
    </source>
</reference>
<protein>
    <submittedName>
        <fullName evidence="4">Deoxyribonuclease-2-alpha-like</fullName>
    </submittedName>
</protein>
<feature type="region of interest" description="Disordered" evidence="3">
    <location>
        <begin position="506"/>
        <end position="527"/>
    </location>
</feature>
<dbReference type="InParanoid" id="A0A1V9X6I5"/>
<keyword evidence="5" id="KW-1185">Reference proteome</keyword>
<dbReference type="PANTHER" id="PTHR10858">
    <property type="entry name" value="DEOXYRIBONUCLEASE II"/>
    <property type="match status" value="1"/>
</dbReference>
<comment type="similarity">
    <text evidence="1">Belongs to the DNase II family.</text>
</comment>
<accession>A0A1V9X6I5</accession>
<dbReference type="AlphaFoldDB" id="A0A1V9X6I5"/>
<dbReference type="EMBL" id="MNPL01022106">
    <property type="protein sequence ID" value="OQR69104.1"/>
    <property type="molecule type" value="Genomic_DNA"/>
</dbReference>
<name>A0A1V9X6I5_9ACAR</name>
<sequence>MDFGPLDMLQLMHTVYAVPPAPVEPIAPVPFVPGDFSDMWCRNPTGDKVEWSIIYKAPAAAMSRGTSETVSSGVQYGYIDSATKLDATVRMQLFDDITSSQSNPLYNTLDVLFKYPREFLVEKNLTYLLYNDQPPAELSTSTTNGIAKGVLLFGNNSGVWMSHTLANFGQFFQEKYLFPEEARREAQTIFCMSLSSDNWPKIVAHLRRESPNVYDWNILPAMFEAHPGLKRLVEKNFNHDDPGAESNILIGVNGIDFLAFSKNAVHNYDIYETLVAPQLESNIYVRGSQEGDQHLQNYCSDFNITEIDDIELKMGQDVTFKNIRRSQDNSRWAVSERDYWVCFGSVERRKSHLPRGAEVFCLQNQPANILLANSIDRFSKCKNLPDEVAAKIAAVPAGTSVAVGSAGDTYVRPVIVRPSFGIPRVYYGGLPSFGLGFPFKKILKNPIVVGAAVAGVMHYRHKQQIKKLNRQYALASGYEGYGARSYPSPPFRGSSGHYSSGLTRLLGGDKSHAPPPYPGSTYPTTSGGSYPTVGSGYPTNYGYPPPAYSPWRPGFNPGYPTSYGYANPGSPAQPGSYSAASQGYRSPGYPTGSHGYINPGQSYAGQPFSPGGYRTQPTTPTAPMSSYPVQPASNPSFNSAHSTAPAPSAPSTQKGSNQRSSSISDSRSPPVRAPRTNTRPVRVEKTVTRTVTSYGPARTNFGRNNSSRSRSSSSSKTRGGRIRKG</sequence>
<dbReference type="OrthoDB" id="10261598at2759"/>
<feature type="compositionally biased region" description="Polar residues" evidence="3">
    <location>
        <begin position="615"/>
        <end position="638"/>
    </location>
</feature>
<dbReference type="InterPro" id="IPR004947">
    <property type="entry name" value="DNase_II"/>
</dbReference>
<feature type="compositionally biased region" description="Low complexity" evidence="3">
    <location>
        <begin position="703"/>
        <end position="715"/>
    </location>
</feature>
<evidence type="ECO:0000313" key="5">
    <source>
        <dbReference type="Proteomes" id="UP000192247"/>
    </source>
</evidence>
<dbReference type="Proteomes" id="UP000192247">
    <property type="component" value="Unassembled WGS sequence"/>
</dbReference>
<keyword evidence="2" id="KW-0378">Hydrolase</keyword>
<proteinExistence type="inferred from homology"/>
<dbReference type="Pfam" id="PF03265">
    <property type="entry name" value="DNase_II"/>
    <property type="match status" value="1"/>
</dbReference>
<gene>
    <name evidence="4" type="ORF">BIW11_01905</name>
</gene>
<organism evidence="4 5">
    <name type="scientific">Tropilaelaps mercedesae</name>
    <dbReference type="NCBI Taxonomy" id="418985"/>
    <lineage>
        <taxon>Eukaryota</taxon>
        <taxon>Metazoa</taxon>
        <taxon>Ecdysozoa</taxon>
        <taxon>Arthropoda</taxon>
        <taxon>Chelicerata</taxon>
        <taxon>Arachnida</taxon>
        <taxon>Acari</taxon>
        <taxon>Parasitiformes</taxon>
        <taxon>Mesostigmata</taxon>
        <taxon>Gamasina</taxon>
        <taxon>Dermanyssoidea</taxon>
        <taxon>Laelapidae</taxon>
        <taxon>Tropilaelaps</taxon>
    </lineage>
</organism>
<comment type="caution">
    <text evidence="4">The sequence shown here is derived from an EMBL/GenBank/DDBJ whole genome shotgun (WGS) entry which is preliminary data.</text>
</comment>
<evidence type="ECO:0000256" key="3">
    <source>
        <dbReference type="SAM" id="MobiDB-lite"/>
    </source>
</evidence>
<feature type="compositionally biased region" description="Polar residues" evidence="3">
    <location>
        <begin position="573"/>
        <end position="584"/>
    </location>
</feature>
<feature type="compositionally biased region" description="Low complexity" evidence="3">
    <location>
        <begin position="639"/>
        <end position="668"/>
    </location>
</feature>
<dbReference type="STRING" id="418985.A0A1V9X6I5"/>